<dbReference type="Proteomes" id="UP001356427">
    <property type="component" value="Unassembled WGS sequence"/>
</dbReference>
<feature type="compositionally biased region" description="Acidic residues" evidence="1">
    <location>
        <begin position="1"/>
        <end position="12"/>
    </location>
</feature>
<comment type="caution">
    <text evidence="2">The sequence shown here is derived from an EMBL/GenBank/DDBJ whole genome shotgun (WGS) entry which is preliminary data.</text>
</comment>
<reference evidence="2 3" key="1">
    <citation type="submission" date="2021-04" db="EMBL/GenBank/DDBJ databases">
        <authorList>
            <person name="De Guttry C."/>
            <person name="Zahm M."/>
            <person name="Klopp C."/>
            <person name="Cabau C."/>
            <person name="Louis A."/>
            <person name="Berthelot C."/>
            <person name="Parey E."/>
            <person name="Roest Crollius H."/>
            <person name="Montfort J."/>
            <person name="Robinson-Rechavi M."/>
            <person name="Bucao C."/>
            <person name="Bouchez O."/>
            <person name="Gislard M."/>
            <person name="Lluch J."/>
            <person name="Milhes M."/>
            <person name="Lampietro C."/>
            <person name="Lopez Roques C."/>
            <person name="Donnadieu C."/>
            <person name="Braasch I."/>
            <person name="Desvignes T."/>
            <person name="Postlethwait J."/>
            <person name="Bobe J."/>
            <person name="Wedekind C."/>
            <person name="Guiguen Y."/>
        </authorList>
    </citation>
    <scope>NUCLEOTIDE SEQUENCE [LARGE SCALE GENOMIC DNA]</scope>
    <source>
        <strain evidence="2">Cs_M1</strain>
        <tissue evidence="2">Blood</tissue>
    </source>
</reference>
<evidence type="ECO:0000256" key="1">
    <source>
        <dbReference type="SAM" id="MobiDB-lite"/>
    </source>
</evidence>
<evidence type="ECO:0000313" key="3">
    <source>
        <dbReference type="Proteomes" id="UP001356427"/>
    </source>
</evidence>
<dbReference type="AlphaFoldDB" id="A0AAN8LDS2"/>
<dbReference type="EMBL" id="JAGTTL010000020">
    <property type="protein sequence ID" value="KAK6307364.1"/>
    <property type="molecule type" value="Genomic_DNA"/>
</dbReference>
<evidence type="ECO:0000313" key="2">
    <source>
        <dbReference type="EMBL" id="KAK6307364.1"/>
    </source>
</evidence>
<keyword evidence="3" id="KW-1185">Reference proteome</keyword>
<sequence>MQDETAGGEEFEDKEHETQFCLENNFSGEGEQEGAESTAEQEKDPQINNIISKHFFNYRGQVATKNMLITGSICQVLVQLPHQL</sequence>
<name>A0AAN8LDS2_9TELE</name>
<organism evidence="2 3">
    <name type="scientific">Coregonus suidteri</name>
    <dbReference type="NCBI Taxonomy" id="861788"/>
    <lineage>
        <taxon>Eukaryota</taxon>
        <taxon>Metazoa</taxon>
        <taxon>Chordata</taxon>
        <taxon>Craniata</taxon>
        <taxon>Vertebrata</taxon>
        <taxon>Euteleostomi</taxon>
        <taxon>Actinopterygii</taxon>
        <taxon>Neopterygii</taxon>
        <taxon>Teleostei</taxon>
        <taxon>Protacanthopterygii</taxon>
        <taxon>Salmoniformes</taxon>
        <taxon>Salmonidae</taxon>
        <taxon>Coregoninae</taxon>
        <taxon>Coregonus</taxon>
    </lineage>
</organism>
<feature type="region of interest" description="Disordered" evidence="1">
    <location>
        <begin position="1"/>
        <end position="45"/>
    </location>
</feature>
<proteinExistence type="predicted"/>
<protein>
    <submittedName>
        <fullName evidence="2">Uncharacterized protein</fullName>
    </submittedName>
</protein>
<accession>A0AAN8LDS2</accession>
<gene>
    <name evidence="2" type="ORF">J4Q44_G00225120</name>
</gene>